<proteinExistence type="predicted"/>
<name>A0A3B0PI69_MYCGL</name>
<evidence type="ECO:0000259" key="1">
    <source>
        <dbReference type="Pfam" id="PF01732"/>
    </source>
</evidence>
<dbReference type="EMBL" id="LS991952">
    <property type="protein sequence ID" value="SYV95520.1"/>
    <property type="molecule type" value="Genomic_DNA"/>
</dbReference>
<protein>
    <recommendedName>
        <fullName evidence="1">DUF31 domain-containing protein</fullName>
    </recommendedName>
</protein>
<dbReference type="AlphaFoldDB" id="A0A3B0PI69"/>
<evidence type="ECO:0000313" key="2">
    <source>
        <dbReference type="EMBL" id="SYV95520.1"/>
    </source>
</evidence>
<dbReference type="InterPro" id="IPR022382">
    <property type="entry name" value="Mycoplasma_peptidase_DUF31"/>
</dbReference>
<evidence type="ECO:0000313" key="3">
    <source>
        <dbReference type="Proteomes" id="UP000260136"/>
    </source>
</evidence>
<feature type="non-terminal residue" evidence="2">
    <location>
        <position position="34"/>
    </location>
</feature>
<dbReference type="Proteomes" id="UP000260136">
    <property type="component" value="Chromosome"/>
</dbReference>
<sequence>MKYVNTGLGYLINNYVPSGGASGTRIIDSNGQIW</sequence>
<accession>A0A3B0PI69</accession>
<gene>
    <name evidence="2" type="ORF">NCTC10115_01451</name>
</gene>
<organism evidence="2 3">
    <name type="scientific">Mycoplasmoides gallisepticum</name>
    <name type="common">Mycoplasma gallisepticum</name>
    <dbReference type="NCBI Taxonomy" id="2096"/>
    <lineage>
        <taxon>Bacteria</taxon>
        <taxon>Bacillati</taxon>
        <taxon>Mycoplasmatota</taxon>
        <taxon>Mycoplasmoidales</taxon>
        <taxon>Mycoplasmoidaceae</taxon>
        <taxon>Mycoplasmoides</taxon>
    </lineage>
</organism>
<dbReference type="Pfam" id="PF01732">
    <property type="entry name" value="Mycop_pep_DUF31"/>
    <property type="match status" value="1"/>
</dbReference>
<reference evidence="3" key="1">
    <citation type="submission" date="2018-06" db="EMBL/GenBank/DDBJ databases">
        <authorList>
            <consortium name="Pathogen Informatics"/>
        </authorList>
    </citation>
    <scope>NUCLEOTIDE SEQUENCE [LARGE SCALE GENOMIC DNA]</scope>
    <source>
        <strain evidence="3">NCTC10115</strain>
    </source>
</reference>
<feature type="domain" description="DUF31" evidence="1">
    <location>
        <begin position="2"/>
        <end position="34"/>
    </location>
</feature>